<comment type="caution">
    <text evidence="4">The sequence shown here is derived from an EMBL/GenBank/DDBJ whole genome shotgun (WGS) entry which is preliminary data.</text>
</comment>
<evidence type="ECO:0000256" key="1">
    <source>
        <dbReference type="ARBA" id="ARBA00009013"/>
    </source>
</evidence>
<protein>
    <recommendedName>
        <fullName evidence="2">Anti-sigma factor antagonist</fullName>
    </recommendedName>
</protein>
<dbReference type="PANTHER" id="PTHR33495">
    <property type="entry name" value="ANTI-SIGMA FACTOR ANTAGONIST TM_1081-RELATED-RELATED"/>
    <property type="match status" value="1"/>
</dbReference>
<dbReference type="SUPFAM" id="SSF52091">
    <property type="entry name" value="SpoIIaa-like"/>
    <property type="match status" value="1"/>
</dbReference>
<organism evidence="4 5">
    <name type="scientific">Couchioplanes caeruleus subsp. caeruleus</name>
    <dbReference type="NCBI Taxonomy" id="56427"/>
    <lineage>
        <taxon>Bacteria</taxon>
        <taxon>Bacillati</taxon>
        <taxon>Actinomycetota</taxon>
        <taxon>Actinomycetes</taxon>
        <taxon>Micromonosporales</taxon>
        <taxon>Micromonosporaceae</taxon>
        <taxon>Couchioplanes</taxon>
    </lineage>
</organism>
<sequence>MTAVPGDGRGVVTVICDACGGVEETADVLRDEDVVWPSLTLLGWTGSPFAMGMHRCPGCAQSVRAERFPAAAPAPDEAADAACDIRDVAEPRARIVLLRADLDQHLVDRIRPALVEAAAAGRHVVVDMRHAGVIDSAGLGLLVRAYRAAKHRGATVCLVAPSRFVLTVLHTMHLDDVFPTYPDTRTAMRHLAPPAVTAC</sequence>
<keyword evidence="5" id="KW-1185">Reference proteome</keyword>
<evidence type="ECO:0000259" key="3">
    <source>
        <dbReference type="PROSITE" id="PS50801"/>
    </source>
</evidence>
<gene>
    <name evidence="4" type="ORF">BG844_05575</name>
</gene>
<reference evidence="4 5" key="1">
    <citation type="submission" date="2016-09" db="EMBL/GenBank/DDBJ databases">
        <title>Couchioplanes caeruleus draft genome sequence.</title>
        <authorList>
            <person name="Sheehan J."/>
            <person name="Caffrey P."/>
        </authorList>
    </citation>
    <scope>NUCLEOTIDE SEQUENCE [LARGE SCALE GENOMIC DNA]</scope>
    <source>
        <strain evidence="4 5">DSM 43634</strain>
    </source>
</reference>
<dbReference type="EMBL" id="MEIA01000061">
    <property type="protein sequence ID" value="OJF15238.1"/>
    <property type="molecule type" value="Genomic_DNA"/>
</dbReference>
<name>A0A1K0GS22_9ACTN</name>
<evidence type="ECO:0000313" key="4">
    <source>
        <dbReference type="EMBL" id="OJF15238.1"/>
    </source>
</evidence>
<dbReference type="Proteomes" id="UP000182486">
    <property type="component" value="Unassembled WGS sequence"/>
</dbReference>
<accession>A0A1K0GS22</accession>
<comment type="similarity">
    <text evidence="1 2">Belongs to the anti-sigma-factor antagonist family.</text>
</comment>
<evidence type="ECO:0000313" key="5">
    <source>
        <dbReference type="Proteomes" id="UP000182486"/>
    </source>
</evidence>
<dbReference type="AlphaFoldDB" id="A0A1K0GS22"/>
<proteinExistence type="inferred from homology"/>
<dbReference type="NCBIfam" id="TIGR00377">
    <property type="entry name" value="ant_ant_sig"/>
    <property type="match status" value="1"/>
</dbReference>
<dbReference type="GO" id="GO:0043856">
    <property type="term" value="F:anti-sigma factor antagonist activity"/>
    <property type="evidence" value="ECO:0007669"/>
    <property type="project" value="InterPro"/>
</dbReference>
<dbReference type="PANTHER" id="PTHR33495:SF2">
    <property type="entry name" value="ANTI-SIGMA FACTOR ANTAGONIST TM_1081-RELATED"/>
    <property type="match status" value="1"/>
</dbReference>
<dbReference type="CDD" id="cd07043">
    <property type="entry name" value="STAS_anti-anti-sigma_factors"/>
    <property type="match status" value="1"/>
</dbReference>
<dbReference type="PROSITE" id="PS50801">
    <property type="entry name" value="STAS"/>
    <property type="match status" value="1"/>
</dbReference>
<feature type="domain" description="STAS" evidence="3">
    <location>
        <begin position="95"/>
        <end position="191"/>
    </location>
</feature>
<evidence type="ECO:0000256" key="2">
    <source>
        <dbReference type="RuleBase" id="RU003749"/>
    </source>
</evidence>
<dbReference type="InterPro" id="IPR036513">
    <property type="entry name" value="STAS_dom_sf"/>
</dbReference>
<dbReference type="InterPro" id="IPR002645">
    <property type="entry name" value="STAS_dom"/>
</dbReference>
<dbReference type="RefSeq" id="WP_071803660.1">
    <property type="nucleotide sequence ID" value="NZ_MEIA01000061.1"/>
</dbReference>
<dbReference type="Pfam" id="PF01740">
    <property type="entry name" value="STAS"/>
    <property type="match status" value="1"/>
</dbReference>
<dbReference type="Gene3D" id="3.30.750.24">
    <property type="entry name" value="STAS domain"/>
    <property type="match status" value="1"/>
</dbReference>
<dbReference type="InterPro" id="IPR003658">
    <property type="entry name" value="Anti-sigma_ant"/>
</dbReference>